<dbReference type="EC" id="3.6.1.-" evidence="2"/>
<feature type="domain" description="Schlafen AlbA-2" evidence="1">
    <location>
        <begin position="36"/>
        <end position="173"/>
    </location>
</feature>
<organism evidence="2">
    <name type="scientific">mine drainage metagenome</name>
    <dbReference type="NCBI Taxonomy" id="410659"/>
    <lineage>
        <taxon>unclassified sequences</taxon>
        <taxon>metagenomes</taxon>
        <taxon>ecological metagenomes</taxon>
    </lineage>
</organism>
<dbReference type="GO" id="GO:0016787">
    <property type="term" value="F:hydrolase activity"/>
    <property type="evidence" value="ECO:0007669"/>
    <property type="project" value="UniProtKB-KW"/>
</dbReference>
<gene>
    <name evidence="2" type="ORF">B1B_01265</name>
</gene>
<dbReference type="Gene3D" id="3.30.950.30">
    <property type="entry name" value="Schlafen, AAA domain"/>
    <property type="match status" value="1"/>
</dbReference>
<dbReference type="InterPro" id="IPR007421">
    <property type="entry name" value="Schlafen_AlbA_2_dom"/>
</dbReference>
<feature type="non-terminal residue" evidence="2">
    <location>
        <position position="1"/>
    </location>
</feature>
<dbReference type="PANTHER" id="PTHR30595">
    <property type="entry name" value="GLPR-RELATED TRANSCRIPTIONAL REPRESSOR"/>
    <property type="match status" value="1"/>
</dbReference>
<name>T1BVX7_9ZZZZ</name>
<evidence type="ECO:0000259" key="1">
    <source>
        <dbReference type="Pfam" id="PF04326"/>
    </source>
</evidence>
<keyword evidence="2" id="KW-0378">Hydrolase</keyword>
<dbReference type="InterPro" id="IPR038461">
    <property type="entry name" value="Schlafen_AlbA_2_dom_sf"/>
</dbReference>
<accession>T1BVX7</accession>
<dbReference type="Pfam" id="PF04326">
    <property type="entry name" value="SLFN_AlbA_2"/>
    <property type="match status" value="1"/>
</dbReference>
<proteinExistence type="predicted"/>
<comment type="caution">
    <text evidence="2">The sequence shown here is derived from an EMBL/GenBank/DDBJ whole genome shotgun (WGS) entry which is preliminary data.</text>
</comment>
<sequence length="200" mass="21917">HAEAPWSFFEHKARVLGFNAALSVTDDLLKAIQQGEDQHVEFKESVDPSDKNKLKELVRSVIAFSNTDGGVIIIGVSDDCEIVGISSRQLHKWRGQTGDQSTTVPTDLLKAYAASVRKHINENIRPSPAILVEDREVAGRALVTITVTQGKDKPYQDIASNTVWVRHGANDRRPSQEELKTLCCVGSPGTFANGPDPFRG</sequence>
<dbReference type="PANTHER" id="PTHR30595:SF6">
    <property type="entry name" value="SCHLAFEN ALBA-2 DOMAIN-CONTAINING PROTEIN"/>
    <property type="match status" value="1"/>
</dbReference>
<reference evidence="2" key="2">
    <citation type="journal article" date="2014" name="ISME J.">
        <title>Microbial stratification in low pH oxic and suboxic macroscopic growths along an acid mine drainage.</title>
        <authorList>
            <person name="Mendez-Garcia C."/>
            <person name="Mesa V."/>
            <person name="Sprenger R.R."/>
            <person name="Richter M."/>
            <person name="Diez M.S."/>
            <person name="Solano J."/>
            <person name="Bargiela R."/>
            <person name="Golyshina O.V."/>
            <person name="Manteca A."/>
            <person name="Ramos J.L."/>
            <person name="Gallego J.R."/>
            <person name="Llorente I."/>
            <person name="Martins Dos Santos V.A."/>
            <person name="Jensen O.N."/>
            <person name="Pelaez A.I."/>
            <person name="Sanchez J."/>
            <person name="Ferrer M."/>
        </authorList>
    </citation>
    <scope>NUCLEOTIDE SEQUENCE</scope>
</reference>
<reference evidence="2" key="1">
    <citation type="submission" date="2013-08" db="EMBL/GenBank/DDBJ databases">
        <authorList>
            <person name="Mendez C."/>
            <person name="Richter M."/>
            <person name="Ferrer M."/>
            <person name="Sanchez J."/>
        </authorList>
    </citation>
    <scope>NUCLEOTIDE SEQUENCE</scope>
</reference>
<evidence type="ECO:0000313" key="2">
    <source>
        <dbReference type="EMBL" id="EQD77081.1"/>
    </source>
</evidence>
<protein>
    <submittedName>
        <fullName evidence="2">ATPase associated with various cellular activities, AAA-4</fullName>
        <ecNumber evidence="2">3.6.1.-</ecNumber>
    </submittedName>
</protein>
<dbReference type="AlphaFoldDB" id="T1BVX7"/>
<dbReference type="EMBL" id="AUZY01000884">
    <property type="protein sequence ID" value="EQD77081.1"/>
    <property type="molecule type" value="Genomic_DNA"/>
</dbReference>